<proteinExistence type="predicted"/>
<dbReference type="AlphaFoldDB" id="A0A9W8GFP7"/>
<accession>A0A9W8GFP7</accession>
<gene>
    <name evidence="1" type="ORF">IWW39_006137</name>
</gene>
<dbReference type="OrthoDB" id="5581979at2759"/>
<evidence type="ECO:0000313" key="2">
    <source>
        <dbReference type="Proteomes" id="UP001151516"/>
    </source>
</evidence>
<protein>
    <submittedName>
        <fullName evidence="1">Uncharacterized protein</fullName>
    </submittedName>
</protein>
<sequence length="120" mass="14379">MDPTRSEVLIEQSREYKEKGQEVMEQIMAKKMTGVEGRQILDDKVKELKRLMDARRHKTKSVARKKIEKNYEKLMKKGWDKRDFDMDTVRHDERELIVGDEYSVYIPSLEVFVNYDVVHN</sequence>
<dbReference type="Proteomes" id="UP001151516">
    <property type="component" value="Unassembled WGS sequence"/>
</dbReference>
<comment type="caution">
    <text evidence="1">The sequence shown here is derived from an EMBL/GenBank/DDBJ whole genome shotgun (WGS) entry which is preliminary data.</text>
</comment>
<keyword evidence="2" id="KW-1185">Reference proteome</keyword>
<organism evidence="1 2">
    <name type="scientific">Coemansia spiralis</name>
    <dbReference type="NCBI Taxonomy" id="417178"/>
    <lineage>
        <taxon>Eukaryota</taxon>
        <taxon>Fungi</taxon>
        <taxon>Fungi incertae sedis</taxon>
        <taxon>Zoopagomycota</taxon>
        <taxon>Kickxellomycotina</taxon>
        <taxon>Kickxellomycetes</taxon>
        <taxon>Kickxellales</taxon>
        <taxon>Kickxellaceae</taxon>
        <taxon>Coemansia</taxon>
    </lineage>
</organism>
<reference evidence="1" key="1">
    <citation type="submission" date="2022-07" db="EMBL/GenBank/DDBJ databases">
        <title>Phylogenomic reconstructions and comparative analyses of Kickxellomycotina fungi.</title>
        <authorList>
            <person name="Reynolds N.K."/>
            <person name="Stajich J.E."/>
            <person name="Barry K."/>
            <person name="Grigoriev I.V."/>
            <person name="Crous P."/>
            <person name="Smith M.E."/>
        </authorList>
    </citation>
    <scope>NUCLEOTIDE SEQUENCE</scope>
    <source>
        <strain evidence="1">CBS 109367</strain>
    </source>
</reference>
<name>A0A9W8GFP7_9FUNG</name>
<dbReference type="EMBL" id="JANBTX010000484">
    <property type="protein sequence ID" value="KAJ2682080.1"/>
    <property type="molecule type" value="Genomic_DNA"/>
</dbReference>
<evidence type="ECO:0000313" key="1">
    <source>
        <dbReference type="EMBL" id="KAJ2682080.1"/>
    </source>
</evidence>